<dbReference type="InterPro" id="IPR036397">
    <property type="entry name" value="RNaseH_sf"/>
</dbReference>
<dbReference type="EMBL" id="JXTB01000006">
    <property type="protein sequence ID" value="PON79070.1"/>
    <property type="molecule type" value="Genomic_DNA"/>
</dbReference>
<comment type="caution">
    <text evidence="1">The sequence shown here is derived from an EMBL/GenBank/DDBJ whole genome shotgun (WGS) entry which is preliminary data.</text>
</comment>
<dbReference type="PANTHER" id="PTHR48475">
    <property type="entry name" value="RIBONUCLEASE H"/>
    <property type="match status" value="1"/>
</dbReference>
<dbReference type="STRING" id="3476.A0A2P5E0J5"/>
<dbReference type="Proteomes" id="UP000237105">
    <property type="component" value="Unassembled WGS sequence"/>
</dbReference>
<protein>
    <submittedName>
        <fullName evidence="1">Ribonuclease H-like domain containing protein</fullName>
    </submittedName>
</protein>
<organism evidence="1 2">
    <name type="scientific">Parasponia andersonii</name>
    <name type="common">Sponia andersonii</name>
    <dbReference type="NCBI Taxonomy" id="3476"/>
    <lineage>
        <taxon>Eukaryota</taxon>
        <taxon>Viridiplantae</taxon>
        <taxon>Streptophyta</taxon>
        <taxon>Embryophyta</taxon>
        <taxon>Tracheophyta</taxon>
        <taxon>Spermatophyta</taxon>
        <taxon>Magnoliopsida</taxon>
        <taxon>eudicotyledons</taxon>
        <taxon>Gunneridae</taxon>
        <taxon>Pentapetalae</taxon>
        <taxon>rosids</taxon>
        <taxon>fabids</taxon>
        <taxon>Rosales</taxon>
        <taxon>Cannabaceae</taxon>
        <taxon>Parasponia</taxon>
    </lineage>
</organism>
<proteinExistence type="predicted"/>
<dbReference type="PANTHER" id="PTHR48475:SF2">
    <property type="entry name" value="RIBONUCLEASE H"/>
    <property type="match status" value="1"/>
</dbReference>
<dbReference type="SUPFAM" id="SSF53098">
    <property type="entry name" value="Ribonuclease H-like"/>
    <property type="match status" value="1"/>
</dbReference>
<dbReference type="OrthoDB" id="1163500at2759"/>
<dbReference type="GO" id="GO:0003676">
    <property type="term" value="F:nucleic acid binding"/>
    <property type="evidence" value="ECO:0007669"/>
    <property type="project" value="InterPro"/>
</dbReference>
<evidence type="ECO:0000313" key="2">
    <source>
        <dbReference type="Proteomes" id="UP000237105"/>
    </source>
</evidence>
<dbReference type="InterPro" id="IPR012337">
    <property type="entry name" value="RNaseH-like_sf"/>
</dbReference>
<sequence length="212" mass="24419">MQFQNAKLKELYELYDIRLNFSFVNYPQGNGQAEATNKAIFNNIKKNLQEAKDKWLEELPAVVWAHRTTERRSIRRTPFTMVYGSEAVIPTEVGLPTLRSEVVKDSPLNECQLSHNTDLLEETRNMALVHLASYHQQARSYYAKKVSPRRFGAGDWVLKARTGNSSKLDSNWIGPFEVIKALDNGVYILQELKTGKNVPNTWNAQHLKKYYV</sequence>
<accession>A0A2P5E0J5</accession>
<evidence type="ECO:0000313" key="1">
    <source>
        <dbReference type="EMBL" id="PON79070.1"/>
    </source>
</evidence>
<gene>
    <name evidence="1" type="ORF">PanWU01x14_015710</name>
</gene>
<name>A0A2P5E0J5_PARAD</name>
<keyword evidence="2" id="KW-1185">Reference proteome</keyword>
<dbReference type="AlphaFoldDB" id="A0A2P5E0J5"/>
<reference evidence="2" key="1">
    <citation type="submission" date="2016-06" db="EMBL/GenBank/DDBJ databases">
        <title>Parallel loss of symbiosis genes in relatives of nitrogen-fixing non-legume Parasponia.</title>
        <authorList>
            <person name="Van Velzen R."/>
            <person name="Holmer R."/>
            <person name="Bu F."/>
            <person name="Rutten L."/>
            <person name="Van Zeijl A."/>
            <person name="Liu W."/>
            <person name="Santuari L."/>
            <person name="Cao Q."/>
            <person name="Sharma T."/>
            <person name="Shen D."/>
            <person name="Roswanjaya Y."/>
            <person name="Wardhani T."/>
            <person name="Kalhor M.S."/>
            <person name="Jansen J."/>
            <person name="Van den Hoogen J."/>
            <person name="Gungor B."/>
            <person name="Hartog M."/>
            <person name="Hontelez J."/>
            <person name="Verver J."/>
            <person name="Yang W.-C."/>
            <person name="Schijlen E."/>
            <person name="Repin R."/>
            <person name="Schilthuizen M."/>
            <person name="Schranz E."/>
            <person name="Heidstra R."/>
            <person name="Miyata K."/>
            <person name="Fedorova E."/>
            <person name="Kohlen W."/>
            <person name="Bisseling T."/>
            <person name="Smit S."/>
            <person name="Geurts R."/>
        </authorList>
    </citation>
    <scope>NUCLEOTIDE SEQUENCE [LARGE SCALE GENOMIC DNA]</scope>
    <source>
        <strain evidence="2">cv. WU1-14</strain>
    </source>
</reference>
<dbReference type="Gene3D" id="3.30.420.10">
    <property type="entry name" value="Ribonuclease H-like superfamily/Ribonuclease H"/>
    <property type="match status" value="1"/>
</dbReference>